<dbReference type="PANTHER" id="PTHR42715:SF5">
    <property type="entry name" value="BETA-GLUCOSIDASE M-RELATED"/>
    <property type="match status" value="1"/>
</dbReference>
<dbReference type="AlphaFoldDB" id="Q0C7R0"/>
<dbReference type="Pfam" id="PF14310">
    <property type="entry name" value="Fn3-like"/>
    <property type="match status" value="1"/>
</dbReference>
<gene>
    <name evidence="21" type="ORF">ATEG_10274</name>
</gene>
<accession>Q0C7R0</accession>
<evidence type="ECO:0000256" key="3">
    <source>
        <dbReference type="ARBA" id="ARBA00004987"/>
    </source>
</evidence>
<dbReference type="Pfam" id="PF01915">
    <property type="entry name" value="Glyco_hydro_3_C"/>
    <property type="match status" value="1"/>
</dbReference>
<dbReference type="SUPFAM" id="SSF52279">
    <property type="entry name" value="Beta-D-glucan exohydrolase, C-terminal domain"/>
    <property type="match status" value="1"/>
</dbReference>
<dbReference type="Gene3D" id="3.20.20.300">
    <property type="entry name" value="Glycoside hydrolase, family 3, N-terminal domain"/>
    <property type="match status" value="1"/>
</dbReference>
<evidence type="ECO:0000256" key="18">
    <source>
        <dbReference type="ARBA" id="ARBA00041805"/>
    </source>
</evidence>
<organism evidence="21 22">
    <name type="scientific">Aspergillus terreus (strain NIH 2624 / FGSC A1156)</name>
    <dbReference type="NCBI Taxonomy" id="341663"/>
    <lineage>
        <taxon>Eukaryota</taxon>
        <taxon>Fungi</taxon>
        <taxon>Dikarya</taxon>
        <taxon>Ascomycota</taxon>
        <taxon>Pezizomycotina</taxon>
        <taxon>Eurotiomycetes</taxon>
        <taxon>Eurotiomycetidae</taxon>
        <taxon>Eurotiales</taxon>
        <taxon>Aspergillaceae</taxon>
        <taxon>Aspergillus</taxon>
        <taxon>Aspergillus subgen. Circumdati</taxon>
    </lineage>
</organism>
<evidence type="ECO:0000256" key="1">
    <source>
        <dbReference type="ARBA" id="ARBA00000448"/>
    </source>
</evidence>
<keyword evidence="13" id="KW-0624">Polysaccharide degradation</keyword>
<dbReference type="GO" id="GO:0008422">
    <property type="term" value="F:beta-glucosidase activity"/>
    <property type="evidence" value="ECO:0007669"/>
    <property type="project" value="UniProtKB-EC"/>
</dbReference>
<dbReference type="SMART" id="SM01217">
    <property type="entry name" value="Fn3_like"/>
    <property type="match status" value="1"/>
</dbReference>
<evidence type="ECO:0000256" key="14">
    <source>
        <dbReference type="ARBA" id="ARBA00024983"/>
    </source>
</evidence>
<sequence length="790" mass="85700">MVRLFAHALLLLAGSSFAVAQRPEIPDGIPLDKATRDYLESLPTDELAAALEVYQEAIASQVPAPPELITQQELSLYGKSPAVYPSPLVKGTGTWADAYAHVKALVNQMTIEEKANITSLSDGGVPAIPRLGFPGLRVHDGPNGLNALEEVTAYASGITVGSSWNKDLAHARGQSMGKGARRKGVSNLLGPTIGPLGRTVAGGRNWESFSVDPYLCGQMGAKTVLGIQESVIATAKHFVLNEQETDRNPNMFGFGNASVSSNIDDKTMHEYYLWPFQDAVKAGVGSVMCSYQRVNGSHSCQNSWTQNGLLKTELGFQGYIISDYNARWGGIASTQAGMDLVTPPSAFDLANPLGLPPNISKAHEGSSSIDPSPEAKYIIRQGAVEGAVLVKNVNNTLPLKKPKILSLFGYDAHAPLVNTPTGANSKYSLGYQSVNRTQAQVQGLFVGVGECPSAATLGTLVGGGGSGSATPQYINSPFDAFQQRAYEDGTFLYWDFDSEDPSYSESDACLVFINEFASEGVDRVSLADQYSDNLVMNVAKKCPSTIVSIHNAGVRLVDRWIDHPNVTAVIFAHLPGQDAGPALVDIMYGEQAPSGKLPYTVAKNESDYSEELLWPVRPDNSSNYYTHADFTEGSYIDYRRFDALNIEPRFEFGFGLTYTTFNYSDLKVRHTEANSSFYPPPGEVMEGGLQSLWDVIAIVTARVSNAGEVTASEIPQLYVGIPNAPIKQLRGFEKIPLHPKESKSVSFPLTRRDLSLWDTESQSWYLQRGEYKLYVGSSSRNIRLTGSMTF</sequence>
<keyword evidence="12" id="KW-0326">Glycosidase</keyword>
<dbReference type="InterPro" id="IPR050288">
    <property type="entry name" value="Cellulose_deg_GH3"/>
</dbReference>
<dbReference type="OMA" id="WASAYEQ"/>
<comment type="subcellular location">
    <subcellularLocation>
        <location evidence="2">Secreted</location>
    </subcellularLocation>
</comment>
<evidence type="ECO:0000259" key="20">
    <source>
        <dbReference type="SMART" id="SM01217"/>
    </source>
</evidence>
<dbReference type="OrthoDB" id="416222at2759"/>
<feature type="domain" description="Fibronectin type III-like" evidence="20">
    <location>
        <begin position="713"/>
        <end position="779"/>
    </location>
</feature>
<dbReference type="EC" id="3.2.1.21" evidence="5"/>
<dbReference type="HOGENOM" id="CLU_004542_2_1_1"/>
<evidence type="ECO:0000256" key="6">
    <source>
        <dbReference type="ARBA" id="ARBA00022525"/>
    </source>
</evidence>
<feature type="signal peptide" evidence="19">
    <location>
        <begin position="1"/>
        <end position="20"/>
    </location>
</feature>
<dbReference type="InterPro" id="IPR013783">
    <property type="entry name" value="Ig-like_fold"/>
</dbReference>
<dbReference type="EMBL" id="CH476610">
    <property type="protein sequence ID" value="EAU29271.1"/>
    <property type="molecule type" value="Genomic_DNA"/>
</dbReference>
<evidence type="ECO:0000256" key="8">
    <source>
        <dbReference type="ARBA" id="ARBA00022801"/>
    </source>
</evidence>
<dbReference type="STRING" id="341663.Q0C7R0"/>
<dbReference type="RefSeq" id="XP_001218622.1">
    <property type="nucleotide sequence ID" value="XM_001218621.1"/>
</dbReference>
<comment type="function">
    <text evidence="14">Beta-glucosidases are one of a number of cellulolytic enzymes involved in the degradation of cellulosic biomass. Catalyzes the last step releasing glucose from the inhibitory cellobiose.</text>
</comment>
<dbReference type="Gene3D" id="3.40.50.1700">
    <property type="entry name" value="Glycoside hydrolase family 3 C-terminal domain"/>
    <property type="match status" value="1"/>
</dbReference>
<evidence type="ECO:0000256" key="13">
    <source>
        <dbReference type="ARBA" id="ARBA00023326"/>
    </source>
</evidence>
<evidence type="ECO:0000256" key="7">
    <source>
        <dbReference type="ARBA" id="ARBA00022729"/>
    </source>
</evidence>
<feature type="chain" id="PRO_5004169929" description="Probable beta-glucosidase M" evidence="19">
    <location>
        <begin position="21"/>
        <end position="790"/>
    </location>
</feature>
<evidence type="ECO:0000256" key="10">
    <source>
        <dbReference type="ARBA" id="ARBA00023180"/>
    </source>
</evidence>
<protein>
    <recommendedName>
        <fullName evidence="15">Probable beta-glucosidase M</fullName>
        <ecNumber evidence="5">3.2.1.21</ecNumber>
    </recommendedName>
    <alternativeName>
        <fullName evidence="16">Beta-D-glucoside glucohydrolase M</fullName>
    </alternativeName>
    <alternativeName>
        <fullName evidence="17">Cellobiase M</fullName>
    </alternativeName>
    <alternativeName>
        <fullName evidence="18">Gentiobiase M</fullName>
    </alternativeName>
</protein>
<evidence type="ECO:0000256" key="4">
    <source>
        <dbReference type="ARBA" id="ARBA00005336"/>
    </source>
</evidence>
<evidence type="ECO:0000313" key="22">
    <source>
        <dbReference type="Proteomes" id="UP000007963"/>
    </source>
</evidence>
<dbReference type="eggNOG" id="ENOG502QR4D">
    <property type="taxonomic scope" value="Eukaryota"/>
</dbReference>
<keyword evidence="7 19" id="KW-0732">Signal</keyword>
<dbReference type="SUPFAM" id="SSF51445">
    <property type="entry name" value="(Trans)glycosidases"/>
    <property type="match status" value="1"/>
</dbReference>
<dbReference type="PANTHER" id="PTHR42715">
    <property type="entry name" value="BETA-GLUCOSIDASE"/>
    <property type="match status" value="1"/>
</dbReference>
<dbReference type="PRINTS" id="PR00133">
    <property type="entry name" value="GLHYDRLASE3"/>
</dbReference>
<evidence type="ECO:0000256" key="12">
    <source>
        <dbReference type="ARBA" id="ARBA00023295"/>
    </source>
</evidence>
<comment type="pathway">
    <text evidence="3">Glycan metabolism; cellulose degradation.</text>
</comment>
<dbReference type="FunFam" id="3.20.20.300:FF:000002">
    <property type="entry name" value="Probable beta-glucosidase"/>
    <property type="match status" value="1"/>
</dbReference>
<evidence type="ECO:0000256" key="5">
    <source>
        <dbReference type="ARBA" id="ARBA00012744"/>
    </source>
</evidence>
<comment type="catalytic activity">
    <reaction evidence="1">
        <text>Hydrolysis of terminal, non-reducing beta-D-glucosyl residues with release of beta-D-glucose.</text>
        <dbReference type="EC" id="3.2.1.21"/>
    </reaction>
</comment>
<evidence type="ECO:0000256" key="9">
    <source>
        <dbReference type="ARBA" id="ARBA00023001"/>
    </source>
</evidence>
<dbReference type="FunFam" id="2.60.40.10:FF:000757">
    <property type="entry name" value="Beta-glucosidase G"/>
    <property type="match status" value="1"/>
</dbReference>
<dbReference type="InterPro" id="IPR036962">
    <property type="entry name" value="Glyco_hydro_3_N_sf"/>
</dbReference>
<evidence type="ECO:0000313" key="21">
    <source>
        <dbReference type="EMBL" id="EAU29271.1"/>
    </source>
</evidence>
<reference evidence="22" key="1">
    <citation type="submission" date="2005-09" db="EMBL/GenBank/DDBJ databases">
        <title>Annotation of the Aspergillus terreus NIH2624 genome.</title>
        <authorList>
            <person name="Birren B.W."/>
            <person name="Lander E.S."/>
            <person name="Galagan J.E."/>
            <person name="Nusbaum C."/>
            <person name="Devon K."/>
            <person name="Henn M."/>
            <person name="Ma L.-J."/>
            <person name="Jaffe D.B."/>
            <person name="Butler J."/>
            <person name="Alvarez P."/>
            <person name="Gnerre S."/>
            <person name="Grabherr M."/>
            <person name="Kleber M."/>
            <person name="Mauceli E.W."/>
            <person name="Brockman W."/>
            <person name="Rounsley S."/>
            <person name="Young S.K."/>
            <person name="LaButti K."/>
            <person name="Pushparaj V."/>
            <person name="DeCaprio D."/>
            <person name="Crawford M."/>
            <person name="Koehrsen M."/>
            <person name="Engels R."/>
            <person name="Montgomery P."/>
            <person name="Pearson M."/>
            <person name="Howarth C."/>
            <person name="Larson L."/>
            <person name="Luoma S."/>
            <person name="White J."/>
            <person name="Alvarado L."/>
            <person name="Kodira C.D."/>
            <person name="Zeng Q."/>
            <person name="Oleary S."/>
            <person name="Yandava C."/>
            <person name="Denning D.W."/>
            <person name="Nierman W.C."/>
            <person name="Milne T."/>
            <person name="Madden K."/>
        </authorList>
    </citation>
    <scope>NUCLEOTIDE SEQUENCE [LARGE SCALE GENOMIC DNA]</scope>
    <source>
        <strain evidence="22">NIH 2624 / FGSC A1156</strain>
    </source>
</reference>
<keyword evidence="9" id="KW-0136">Cellulose degradation</keyword>
<dbReference type="Gene3D" id="2.60.40.10">
    <property type="entry name" value="Immunoglobulins"/>
    <property type="match status" value="1"/>
</dbReference>
<dbReference type="InterPro" id="IPR026891">
    <property type="entry name" value="Fn3-like"/>
</dbReference>
<keyword evidence="8" id="KW-0378">Hydrolase</keyword>
<evidence type="ECO:0000256" key="17">
    <source>
        <dbReference type="ARBA" id="ARBA00041589"/>
    </source>
</evidence>
<dbReference type="Proteomes" id="UP000007963">
    <property type="component" value="Unassembled WGS sequence"/>
</dbReference>
<comment type="similarity">
    <text evidence="4">Belongs to the glycosyl hydrolase 3 family.</text>
</comment>
<evidence type="ECO:0000256" key="16">
    <source>
        <dbReference type="ARBA" id="ARBA00041282"/>
    </source>
</evidence>
<evidence type="ECO:0000256" key="15">
    <source>
        <dbReference type="ARBA" id="ARBA00039571"/>
    </source>
</evidence>
<evidence type="ECO:0000256" key="11">
    <source>
        <dbReference type="ARBA" id="ARBA00023277"/>
    </source>
</evidence>
<dbReference type="InterPro" id="IPR017853">
    <property type="entry name" value="GH"/>
</dbReference>
<dbReference type="GO" id="GO:0005576">
    <property type="term" value="C:extracellular region"/>
    <property type="evidence" value="ECO:0007669"/>
    <property type="project" value="UniProtKB-SubCell"/>
</dbReference>
<dbReference type="GeneID" id="4354689"/>
<dbReference type="GO" id="GO:0030245">
    <property type="term" value="P:cellulose catabolic process"/>
    <property type="evidence" value="ECO:0007669"/>
    <property type="project" value="UniProtKB-KW"/>
</dbReference>
<keyword evidence="10" id="KW-0325">Glycoprotein</keyword>
<keyword evidence="11" id="KW-0119">Carbohydrate metabolism</keyword>
<dbReference type="VEuPathDB" id="FungiDB:ATEG_10274"/>
<dbReference type="InterPro" id="IPR001764">
    <property type="entry name" value="Glyco_hydro_3_N"/>
</dbReference>
<evidence type="ECO:0000256" key="2">
    <source>
        <dbReference type="ARBA" id="ARBA00004613"/>
    </source>
</evidence>
<dbReference type="InterPro" id="IPR036881">
    <property type="entry name" value="Glyco_hydro_3_C_sf"/>
</dbReference>
<dbReference type="InterPro" id="IPR002772">
    <property type="entry name" value="Glyco_hydro_3_C"/>
</dbReference>
<keyword evidence="6" id="KW-0964">Secreted</keyword>
<name>Q0C7R0_ASPTN</name>
<proteinExistence type="inferred from homology"/>
<dbReference type="Pfam" id="PF00933">
    <property type="entry name" value="Glyco_hydro_3"/>
    <property type="match status" value="1"/>
</dbReference>
<evidence type="ECO:0000256" key="19">
    <source>
        <dbReference type="SAM" id="SignalP"/>
    </source>
</evidence>